<organism evidence="13 14">
    <name type="scientific">Paenibacillus durus ATCC 35681</name>
    <dbReference type="NCBI Taxonomy" id="1333534"/>
    <lineage>
        <taxon>Bacteria</taxon>
        <taxon>Bacillati</taxon>
        <taxon>Bacillota</taxon>
        <taxon>Bacilli</taxon>
        <taxon>Bacillales</taxon>
        <taxon>Paenibacillaceae</taxon>
        <taxon>Paenibacillus</taxon>
    </lineage>
</organism>
<keyword evidence="7" id="KW-0347">Helicase</keyword>
<evidence type="ECO:0000259" key="10">
    <source>
        <dbReference type="PROSITE" id="PS51192"/>
    </source>
</evidence>
<dbReference type="Gene3D" id="3.40.50.300">
    <property type="entry name" value="P-loop containing nucleotide triphosphate hydrolases"/>
    <property type="match status" value="2"/>
</dbReference>
<comment type="similarity">
    <text evidence="2">In the central section; belongs to the CRISPR-associated helicase Cas3 family.</text>
</comment>
<proteinExistence type="inferred from homology"/>
<dbReference type="InterPro" id="IPR027417">
    <property type="entry name" value="P-loop_NTPase"/>
</dbReference>
<evidence type="ECO:0000256" key="3">
    <source>
        <dbReference type="ARBA" id="ARBA00022722"/>
    </source>
</evidence>
<dbReference type="InterPro" id="IPR006474">
    <property type="entry name" value="Helicase_Cas3_CRISPR-ass_core"/>
</dbReference>
<dbReference type="EMBL" id="CP011114">
    <property type="protein sequence ID" value="AKG33637.1"/>
    <property type="molecule type" value="Genomic_DNA"/>
</dbReference>
<dbReference type="Pfam" id="PF00270">
    <property type="entry name" value="DEAD"/>
    <property type="match status" value="1"/>
</dbReference>
<dbReference type="NCBIfam" id="TIGR01587">
    <property type="entry name" value="cas3_core"/>
    <property type="match status" value="1"/>
</dbReference>
<feature type="domain" description="Helicase ATP-binding" evidence="10">
    <location>
        <begin position="261"/>
        <end position="450"/>
    </location>
</feature>
<keyword evidence="5" id="KW-0547">Nucleotide-binding</keyword>
<keyword evidence="6" id="KW-0378">Hydrolase</keyword>
<evidence type="ECO:0000313" key="14">
    <source>
        <dbReference type="Proteomes" id="UP000034189"/>
    </source>
</evidence>
<dbReference type="AlphaFoldDB" id="A0A0F7F6X7"/>
<evidence type="ECO:0000256" key="1">
    <source>
        <dbReference type="ARBA" id="ARBA00006847"/>
    </source>
</evidence>
<dbReference type="InterPro" id="IPR001650">
    <property type="entry name" value="Helicase_C-like"/>
</dbReference>
<dbReference type="InterPro" id="IPR006483">
    <property type="entry name" value="CRISPR-assoc_Cas3_HD"/>
</dbReference>
<dbReference type="Proteomes" id="UP000034189">
    <property type="component" value="Chromosome"/>
</dbReference>
<name>A0A0F7F6X7_PAEDU</name>
<evidence type="ECO:0000256" key="5">
    <source>
        <dbReference type="ARBA" id="ARBA00022741"/>
    </source>
</evidence>
<dbReference type="PROSITE" id="PS51643">
    <property type="entry name" value="HD_CAS3"/>
    <property type="match status" value="1"/>
</dbReference>
<keyword evidence="9" id="KW-0051">Antiviral defense</keyword>
<comment type="similarity">
    <text evidence="1">In the N-terminal section; belongs to the CRISPR-associated nuclease Cas3-HD family.</text>
</comment>
<dbReference type="CDD" id="cd09641">
    <property type="entry name" value="Cas3''_I"/>
    <property type="match status" value="1"/>
</dbReference>
<evidence type="ECO:0000256" key="6">
    <source>
        <dbReference type="ARBA" id="ARBA00022801"/>
    </source>
</evidence>
<dbReference type="CDD" id="cd17930">
    <property type="entry name" value="DEXHc_cas3"/>
    <property type="match status" value="1"/>
</dbReference>
<keyword evidence="3" id="KW-0540">Nuclease</keyword>
<dbReference type="GO" id="GO:0046872">
    <property type="term" value="F:metal ion binding"/>
    <property type="evidence" value="ECO:0007669"/>
    <property type="project" value="UniProtKB-KW"/>
</dbReference>
<dbReference type="GO" id="GO:0051607">
    <property type="term" value="P:defense response to virus"/>
    <property type="evidence" value="ECO:0007669"/>
    <property type="project" value="UniProtKB-KW"/>
</dbReference>
<dbReference type="InterPro" id="IPR054712">
    <property type="entry name" value="Cas3-like_dom"/>
</dbReference>
<dbReference type="PROSITE" id="PS51192">
    <property type="entry name" value="HELICASE_ATP_BIND_1"/>
    <property type="match status" value="1"/>
</dbReference>
<dbReference type="HOGENOM" id="CLU_010123_0_0_9"/>
<feature type="domain" description="Helicase C-terminal" evidence="11">
    <location>
        <begin position="486"/>
        <end position="643"/>
    </location>
</feature>
<dbReference type="GO" id="GO:0004518">
    <property type="term" value="F:nuclease activity"/>
    <property type="evidence" value="ECO:0007669"/>
    <property type="project" value="UniProtKB-KW"/>
</dbReference>
<dbReference type="Gene3D" id="1.10.3210.30">
    <property type="match status" value="1"/>
</dbReference>
<keyword evidence="4" id="KW-0479">Metal-binding</keyword>
<evidence type="ECO:0000256" key="4">
    <source>
        <dbReference type="ARBA" id="ARBA00022723"/>
    </source>
</evidence>
<dbReference type="Pfam" id="PF22590">
    <property type="entry name" value="Cas3-like_C_2"/>
    <property type="match status" value="1"/>
</dbReference>
<feature type="domain" description="HD Cas3-type" evidence="12">
    <location>
        <begin position="10"/>
        <end position="203"/>
    </location>
</feature>
<dbReference type="InterPro" id="IPR038257">
    <property type="entry name" value="CRISPR-assoc_Cas3_HD_sf"/>
</dbReference>
<dbReference type="SMART" id="SM00487">
    <property type="entry name" value="DEXDc"/>
    <property type="match status" value="1"/>
</dbReference>
<dbReference type="InterPro" id="IPR011545">
    <property type="entry name" value="DEAD/DEAH_box_helicase_dom"/>
</dbReference>
<evidence type="ECO:0000256" key="7">
    <source>
        <dbReference type="ARBA" id="ARBA00022806"/>
    </source>
</evidence>
<accession>A0A0F7F6X7</accession>
<reference evidence="13 14" key="1">
    <citation type="submission" date="2015-03" db="EMBL/GenBank/DDBJ databases">
        <authorList>
            <person name="Abdul Halim M."/>
        </authorList>
    </citation>
    <scope>NUCLEOTIDE SEQUENCE [LARGE SCALE GENOMIC DNA]</scope>
    <source>
        <strain evidence="13 14">ATCC 35681</strain>
    </source>
</reference>
<dbReference type="PROSITE" id="PS51194">
    <property type="entry name" value="HELICASE_CTER"/>
    <property type="match status" value="1"/>
</dbReference>
<keyword evidence="8" id="KW-0067">ATP-binding</keyword>
<evidence type="ECO:0000256" key="8">
    <source>
        <dbReference type="ARBA" id="ARBA00022840"/>
    </source>
</evidence>
<dbReference type="RefSeq" id="WP_025695200.1">
    <property type="nucleotide sequence ID" value="NZ_ASQQ01000259.1"/>
</dbReference>
<dbReference type="GO" id="GO:0005524">
    <property type="term" value="F:ATP binding"/>
    <property type="evidence" value="ECO:0007669"/>
    <property type="project" value="UniProtKB-KW"/>
</dbReference>
<evidence type="ECO:0000256" key="2">
    <source>
        <dbReference type="ARBA" id="ARBA00009046"/>
    </source>
</evidence>
<evidence type="ECO:0000259" key="11">
    <source>
        <dbReference type="PROSITE" id="PS51194"/>
    </source>
</evidence>
<dbReference type="GO" id="GO:0016787">
    <property type="term" value="F:hydrolase activity"/>
    <property type="evidence" value="ECO:0007669"/>
    <property type="project" value="UniProtKB-KW"/>
</dbReference>
<evidence type="ECO:0000259" key="12">
    <source>
        <dbReference type="PROSITE" id="PS51643"/>
    </source>
</evidence>
<dbReference type="NCBIfam" id="TIGR01596">
    <property type="entry name" value="cas3_HD"/>
    <property type="match status" value="1"/>
</dbReference>
<protein>
    <submittedName>
        <fullName evidence="13">CRISPR-associated protein Cas3</fullName>
    </submittedName>
</protein>
<dbReference type="SUPFAM" id="SSF52540">
    <property type="entry name" value="P-loop containing nucleoside triphosphate hydrolases"/>
    <property type="match status" value="1"/>
</dbReference>
<dbReference type="GO" id="GO:0003676">
    <property type="term" value="F:nucleic acid binding"/>
    <property type="evidence" value="ECO:0007669"/>
    <property type="project" value="InterPro"/>
</dbReference>
<evidence type="ECO:0000256" key="9">
    <source>
        <dbReference type="ARBA" id="ARBA00023118"/>
    </source>
</evidence>
<dbReference type="GO" id="GO:0004386">
    <property type="term" value="F:helicase activity"/>
    <property type="evidence" value="ECO:0007669"/>
    <property type="project" value="UniProtKB-KW"/>
</dbReference>
<gene>
    <name evidence="13" type="ORF">VK70_02740</name>
</gene>
<dbReference type="OrthoDB" id="9810236at2"/>
<reference evidence="13 14" key="2">
    <citation type="journal article" date="2016" name="Genome Announc.">
        <title>Genome Sequence of a Gram-Positive Diazotroph, Paenibacillus durus Type Strain ATCC 35681.</title>
        <authorList>
            <person name="Halim M.A."/>
            <person name="Rahman A.Y."/>
            <person name="Sim K.S."/>
            <person name="Yam H.C."/>
            <person name="Rahim A.A."/>
            <person name="Ghazali A.H."/>
            <person name="Najimudin N."/>
        </authorList>
    </citation>
    <scope>NUCLEOTIDE SEQUENCE [LARGE SCALE GENOMIC DNA]</scope>
    <source>
        <strain evidence="13 14">ATCC 35681</strain>
    </source>
</reference>
<dbReference type="PATRIC" id="fig|1333534.5.peg.593"/>
<sequence>MEYIAHIRQKDKKIQTVEEHQKEVQVGCEQYGAKIGVTHLAGLAGMLHDIGKNTNEFNTYLVKAVYHPEAASRKGSVDHSTAGGKLLYQRYHKGEGVSMNKLAAEWIGNCIISHHQGLRDFLSPQLDSPYLKRVGQKELDEYDRAVAAFFEQVPADKLDRYFEQAVAELKLALTIIQEYKLPRITLALLIKYIFSCLIDADRTNTRDFEADEHTDWIKDHQSFFLESYNRLLAKIALLNEAKDADHPINRLRREMSRQCEEFALLSSGIYTLSIPTGGGKTLASLRYALRHALETGKERIIYIVPFTTIIEQNAKEIREIIQNDDMVLEHHSNVVDEIDPGSDDYDLEKEKLKLARDHWDRPIIFTTMVQFLNTFYAKGTRNVRRLHQLSNAVLIFDEVQAVPHRCLSLFNAALNFLHTFGKSSIVLCTATQPALDDVRHKLHLSEQSEMIKNLSDVGRYFKRVELVDYTAKCGASGWGAETLASFVRERMNEVNSVLVILNTKTAVRKLFAELDQEEWAEDRKVRLFHLSTNMCAAHRKDVLAELIQVLDSKVNERVICVSTQLIEAGVNISFDCVIRSLSGLDSITQAAGRCNRHGKDPLRQVYVIQSADENLNHLQEIKIGAEMTLKVLDDFRKKPELYENDRLSPSAMKAYFKYYYHRIKDELDYPVPKLGGKKLFNLLSSNKAYYDAYRNRYSEKLGLGSLQALATAEQYFEVIDNPATSVIVPYNAEARDLIANLNGELDIWELGDLLRKAQQYVVNVYKHDLVKLDKSGELFPLLNGNVLALHDTAYSERFGVGTEGDGEWGTSII</sequence>
<evidence type="ECO:0000313" key="13">
    <source>
        <dbReference type="EMBL" id="AKG33637.1"/>
    </source>
</evidence>
<dbReference type="InterPro" id="IPR014001">
    <property type="entry name" value="Helicase_ATP-bd"/>
</dbReference>